<evidence type="ECO:0000256" key="1">
    <source>
        <dbReference type="SAM" id="SignalP"/>
    </source>
</evidence>
<keyword evidence="3" id="KW-1185">Reference proteome</keyword>
<organism evidence="2 3">
    <name type="scientific">Undibacterium hunanense</name>
    <dbReference type="NCBI Taxonomy" id="2762292"/>
    <lineage>
        <taxon>Bacteria</taxon>
        <taxon>Pseudomonadati</taxon>
        <taxon>Pseudomonadota</taxon>
        <taxon>Betaproteobacteria</taxon>
        <taxon>Burkholderiales</taxon>
        <taxon>Oxalobacteraceae</taxon>
        <taxon>Undibacterium</taxon>
    </lineage>
</organism>
<dbReference type="EMBL" id="JACOGF010000012">
    <property type="protein sequence ID" value="MBC3919868.1"/>
    <property type="molecule type" value="Genomic_DNA"/>
</dbReference>
<dbReference type="GO" id="GO:0008233">
    <property type="term" value="F:peptidase activity"/>
    <property type="evidence" value="ECO:0007669"/>
    <property type="project" value="UniProtKB-KW"/>
</dbReference>
<name>A0ABR6ZW71_9BURK</name>
<dbReference type="RefSeq" id="WP_186949135.1">
    <property type="nucleotide sequence ID" value="NZ_JACOGF010000012.1"/>
</dbReference>
<keyword evidence="2" id="KW-0645">Protease</keyword>
<evidence type="ECO:0000313" key="3">
    <source>
        <dbReference type="Proteomes" id="UP000650424"/>
    </source>
</evidence>
<dbReference type="GO" id="GO:0006508">
    <property type="term" value="P:proteolysis"/>
    <property type="evidence" value="ECO:0007669"/>
    <property type="project" value="UniProtKB-KW"/>
</dbReference>
<protein>
    <submittedName>
        <fullName evidence="2">Aspartyl protease family protein</fullName>
    </submittedName>
</protein>
<keyword evidence="1" id="KW-0732">Signal</keyword>
<keyword evidence="2" id="KW-0378">Hydrolase</keyword>
<evidence type="ECO:0000313" key="2">
    <source>
        <dbReference type="EMBL" id="MBC3919868.1"/>
    </source>
</evidence>
<comment type="caution">
    <text evidence="2">The sequence shown here is derived from an EMBL/GenBank/DDBJ whole genome shotgun (WGS) entry which is preliminary data.</text>
</comment>
<dbReference type="Pfam" id="PF13650">
    <property type="entry name" value="Asp_protease_2"/>
    <property type="match status" value="1"/>
</dbReference>
<accession>A0ABR6ZW71</accession>
<proteinExistence type="predicted"/>
<dbReference type="Proteomes" id="UP000650424">
    <property type="component" value="Unassembled WGS sequence"/>
</dbReference>
<gene>
    <name evidence="2" type="ORF">H8L32_20530</name>
</gene>
<dbReference type="SUPFAM" id="SSF50630">
    <property type="entry name" value="Acid proteases"/>
    <property type="match status" value="1"/>
</dbReference>
<feature type="chain" id="PRO_5046225544" evidence="1">
    <location>
        <begin position="31"/>
        <end position="312"/>
    </location>
</feature>
<dbReference type="InterPro" id="IPR021109">
    <property type="entry name" value="Peptidase_aspartic_dom_sf"/>
</dbReference>
<feature type="signal peptide" evidence="1">
    <location>
        <begin position="1"/>
        <end position="30"/>
    </location>
</feature>
<dbReference type="Gene3D" id="2.40.70.10">
    <property type="entry name" value="Acid Proteases"/>
    <property type="match status" value="1"/>
</dbReference>
<reference evidence="2 3" key="1">
    <citation type="submission" date="2020-08" db="EMBL/GenBank/DDBJ databases">
        <title>Novel species isolated from subtropical streams in China.</title>
        <authorList>
            <person name="Lu H."/>
        </authorList>
    </citation>
    <scope>NUCLEOTIDE SEQUENCE [LARGE SCALE GENOMIC DNA]</scope>
    <source>
        <strain evidence="2 3">CY18W</strain>
    </source>
</reference>
<sequence>MQRYNLQSSLLFILGTAVALLTSATSSAIAAEYVESVEYGPLTIPMTWNAQASVFTVDVNIGNTNLKLIVDSGSSNQVINDSTARLLGIDTSKLPEVGKGKDHAGNPVPIKVLAMLHASMASHEVTLNNVVIIPDNPDMSKLGIAGVISPQLLFDNPIQLDFAHQKWVVNPKTKPFVLEKTSKAYWYKKNKIFTEITAETRAPVLAMLDTGSGTTKFEADYLGRSLKEMDCAVRGVAGCGKGQRDDTPTRISFAGKELTLASVVLQKEIRHSDKTDERALIGMSILRFCSITINHRLDEQIGIACMNELPKN</sequence>